<dbReference type="PANTHER" id="PTHR31672:SF13">
    <property type="entry name" value="F-BOX PROTEIN CPR30-LIKE"/>
    <property type="match status" value="1"/>
</dbReference>
<gene>
    <name evidence="2" type="ORF">ACH5RR_007047</name>
</gene>
<dbReference type="InterPro" id="IPR013187">
    <property type="entry name" value="F-box-assoc_dom_typ3"/>
</dbReference>
<dbReference type="InterPro" id="IPR001810">
    <property type="entry name" value="F-box_dom"/>
</dbReference>
<sequence>MVRHKLNKVKSNKNNQCLLPEKVIQDILLRLPVKFLTQLKCVSKKWCSLIRNPNFIREHFNHKDNQACLLIHRHDPELRRHISTLFLDEDLLMCEDPDHLQLPNCIEMLVGPLNGVFGILNVDLERVALWNPAIREFSRLPIANANLPSYMKIVYCDLSLGLDPLTNEFKVVSIKKLGDKETFQSYHPLVIAVYSSNNDSWRCFEDVVLLNSSMNVCGSKSNNYSKGFCYWMTIDSKKKCSILAFDFGIEALKKIEIPNCIQPELVELALYDDSVAMISYKHDVEKSMDIWVMKEEGNWTRDWTIGPIINEHLFCGFWKKNPIFINYMSLQMIVDDGGDCEIPNLNIQDHQFGFSVCTYKESLASVKRGNQCDGWNDHAIIFEEFFQELPRIEEEDQDLSFLPVLVN</sequence>
<dbReference type="Pfam" id="PF00646">
    <property type="entry name" value="F-box"/>
    <property type="match status" value="1"/>
</dbReference>
<dbReference type="NCBIfam" id="TIGR01640">
    <property type="entry name" value="F_box_assoc_1"/>
    <property type="match status" value="1"/>
</dbReference>
<evidence type="ECO:0000313" key="3">
    <source>
        <dbReference type="Proteomes" id="UP001630127"/>
    </source>
</evidence>
<dbReference type="Proteomes" id="UP001630127">
    <property type="component" value="Unassembled WGS sequence"/>
</dbReference>
<accession>A0ABD3AR34</accession>
<dbReference type="PANTHER" id="PTHR31672">
    <property type="entry name" value="BNACNNG10540D PROTEIN"/>
    <property type="match status" value="1"/>
</dbReference>
<name>A0ABD3AR34_9GENT</name>
<keyword evidence="3" id="KW-1185">Reference proteome</keyword>
<evidence type="ECO:0000259" key="1">
    <source>
        <dbReference type="PROSITE" id="PS50181"/>
    </source>
</evidence>
<dbReference type="CDD" id="cd22157">
    <property type="entry name" value="F-box_AtFBW1-like"/>
    <property type="match status" value="1"/>
</dbReference>
<comment type="caution">
    <text evidence="2">The sequence shown here is derived from an EMBL/GenBank/DDBJ whole genome shotgun (WGS) entry which is preliminary data.</text>
</comment>
<dbReference type="Pfam" id="PF08268">
    <property type="entry name" value="FBA_3"/>
    <property type="match status" value="1"/>
</dbReference>
<protein>
    <recommendedName>
        <fullName evidence="1">F-box domain-containing protein</fullName>
    </recommendedName>
</protein>
<reference evidence="2 3" key="1">
    <citation type="submission" date="2024-11" db="EMBL/GenBank/DDBJ databases">
        <title>A near-complete genome assembly of Cinchona calisaya.</title>
        <authorList>
            <person name="Lian D.C."/>
            <person name="Zhao X.W."/>
            <person name="Wei L."/>
        </authorList>
    </citation>
    <scope>NUCLEOTIDE SEQUENCE [LARGE SCALE GENOMIC DNA]</scope>
    <source>
        <tissue evidence="2">Nenye</tissue>
    </source>
</reference>
<dbReference type="InterPro" id="IPR036047">
    <property type="entry name" value="F-box-like_dom_sf"/>
</dbReference>
<evidence type="ECO:0000313" key="2">
    <source>
        <dbReference type="EMBL" id="KAL3533526.1"/>
    </source>
</evidence>
<dbReference type="EMBL" id="JBJUIK010000003">
    <property type="protein sequence ID" value="KAL3533526.1"/>
    <property type="molecule type" value="Genomic_DNA"/>
</dbReference>
<dbReference type="PROSITE" id="PS50181">
    <property type="entry name" value="FBOX"/>
    <property type="match status" value="1"/>
</dbReference>
<dbReference type="SUPFAM" id="SSF81383">
    <property type="entry name" value="F-box domain"/>
    <property type="match status" value="1"/>
</dbReference>
<dbReference type="AlphaFoldDB" id="A0ABD3AR34"/>
<proteinExistence type="predicted"/>
<dbReference type="InterPro" id="IPR017451">
    <property type="entry name" value="F-box-assoc_interact_dom"/>
</dbReference>
<dbReference type="SMART" id="SM00256">
    <property type="entry name" value="FBOX"/>
    <property type="match status" value="1"/>
</dbReference>
<feature type="domain" description="F-box" evidence="1">
    <location>
        <begin position="13"/>
        <end position="59"/>
    </location>
</feature>
<dbReference type="InterPro" id="IPR050796">
    <property type="entry name" value="SCF_F-box_component"/>
</dbReference>
<organism evidence="2 3">
    <name type="scientific">Cinchona calisaya</name>
    <dbReference type="NCBI Taxonomy" id="153742"/>
    <lineage>
        <taxon>Eukaryota</taxon>
        <taxon>Viridiplantae</taxon>
        <taxon>Streptophyta</taxon>
        <taxon>Embryophyta</taxon>
        <taxon>Tracheophyta</taxon>
        <taxon>Spermatophyta</taxon>
        <taxon>Magnoliopsida</taxon>
        <taxon>eudicotyledons</taxon>
        <taxon>Gunneridae</taxon>
        <taxon>Pentapetalae</taxon>
        <taxon>asterids</taxon>
        <taxon>lamiids</taxon>
        <taxon>Gentianales</taxon>
        <taxon>Rubiaceae</taxon>
        <taxon>Cinchonoideae</taxon>
        <taxon>Cinchoneae</taxon>
        <taxon>Cinchona</taxon>
    </lineage>
</organism>
<dbReference type="Gene3D" id="1.20.1280.50">
    <property type="match status" value="1"/>
</dbReference>